<keyword evidence="1" id="KW-0812">Transmembrane</keyword>
<sequence>MWREIWVTYGGRIAGVTTGIVLGILYFIVGFWDMLFFGLLLWIGYTIGGFKDSGSGPIIPWNRLTEWLMQRWRPFK</sequence>
<dbReference type="InterPro" id="IPR018730">
    <property type="entry name" value="DUF2273"/>
</dbReference>
<dbReference type="RefSeq" id="WP_258388351.1">
    <property type="nucleotide sequence ID" value="NZ_CP091430.1"/>
</dbReference>
<feature type="transmembrane region" description="Helical" evidence="1">
    <location>
        <begin position="20"/>
        <end position="43"/>
    </location>
</feature>
<evidence type="ECO:0000313" key="2">
    <source>
        <dbReference type="EMBL" id="UVI32294.1"/>
    </source>
</evidence>
<dbReference type="EMBL" id="CP091430">
    <property type="protein sequence ID" value="UVI32294.1"/>
    <property type="molecule type" value="Genomic_DNA"/>
</dbReference>
<gene>
    <name evidence="2" type="ORF">L1F29_10945</name>
</gene>
<protein>
    <submittedName>
        <fullName evidence="2">DUF2273 domain-containing protein</fullName>
    </submittedName>
</protein>
<reference evidence="2" key="1">
    <citation type="submission" date="2022-01" db="EMBL/GenBank/DDBJ databases">
        <title>Paenibacillus spongiae sp. nov., isolated from marine sponge.</title>
        <authorList>
            <person name="Li Z."/>
            <person name="Zhang M."/>
        </authorList>
    </citation>
    <scope>NUCLEOTIDE SEQUENCE</scope>
    <source>
        <strain evidence="2">PHS-Z3</strain>
    </source>
</reference>
<accession>A0ABY5SF64</accession>
<keyword evidence="1" id="KW-1133">Transmembrane helix</keyword>
<dbReference type="Pfam" id="PF10031">
    <property type="entry name" value="DUF2273"/>
    <property type="match status" value="1"/>
</dbReference>
<evidence type="ECO:0000313" key="3">
    <source>
        <dbReference type="Proteomes" id="UP001057877"/>
    </source>
</evidence>
<dbReference type="Proteomes" id="UP001057877">
    <property type="component" value="Chromosome"/>
</dbReference>
<proteinExistence type="predicted"/>
<keyword evidence="1" id="KW-0472">Membrane</keyword>
<keyword evidence="3" id="KW-1185">Reference proteome</keyword>
<evidence type="ECO:0000256" key="1">
    <source>
        <dbReference type="SAM" id="Phobius"/>
    </source>
</evidence>
<organism evidence="2 3">
    <name type="scientific">Paenibacillus spongiae</name>
    <dbReference type="NCBI Taxonomy" id="2909671"/>
    <lineage>
        <taxon>Bacteria</taxon>
        <taxon>Bacillati</taxon>
        <taxon>Bacillota</taxon>
        <taxon>Bacilli</taxon>
        <taxon>Bacillales</taxon>
        <taxon>Paenibacillaceae</taxon>
        <taxon>Paenibacillus</taxon>
    </lineage>
</organism>
<name>A0ABY5SF64_9BACL</name>